<evidence type="ECO:0000256" key="3">
    <source>
        <dbReference type="ARBA" id="ARBA00022771"/>
    </source>
</evidence>
<dbReference type="Pfam" id="PF13912">
    <property type="entry name" value="zf-C2H2_6"/>
    <property type="match status" value="2"/>
</dbReference>
<dbReference type="PROSITE" id="PS00028">
    <property type="entry name" value="ZINC_FINGER_C2H2_1"/>
    <property type="match status" value="2"/>
</dbReference>
<reference evidence="10" key="2">
    <citation type="journal article" date="2022" name="Environ. Exp. Bot.">
        <title>RmZAT10, a novel Cys2/His2 zinc finger transcription factor of Rosa multiflora, functions in cold tolerance through modulation of proline biosynthesis and ROS homeostasis.</title>
        <authorList>
            <person name="Luo P."/>
            <person name="Chen L."/>
            <person name="Chen Y."/>
            <person name="Shen Y."/>
            <person name="Cui Y."/>
        </authorList>
    </citation>
    <scope>NUCLEOTIDE SEQUENCE</scope>
    <source>
        <tissue evidence="10">Leaves</tissue>
    </source>
</reference>
<evidence type="ECO:0000256" key="6">
    <source>
        <dbReference type="ARBA" id="ARBA00023163"/>
    </source>
</evidence>
<reference evidence="10" key="1">
    <citation type="submission" date="2021-07" db="EMBL/GenBank/DDBJ databases">
        <authorList>
            <person name="Luo P."/>
        </authorList>
    </citation>
    <scope>NUCLEOTIDE SEQUENCE</scope>
    <source>
        <tissue evidence="10">Leaves</tissue>
    </source>
</reference>
<evidence type="ECO:0000256" key="8">
    <source>
        <dbReference type="SAM" id="MobiDB-lite"/>
    </source>
</evidence>
<dbReference type="EMBL" id="MZ491224">
    <property type="protein sequence ID" value="UXQ90614.1"/>
    <property type="molecule type" value="mRNA"/>
</dbReference>
<dbReference type="GO" id="GO:0000976">
    <property type="term" value="F:transcription cis-regulatory region binding"/>
    <property type="evidence" value="ECO:0007669"/>
    <property type="project" value="TreeGrafter"/>
</dbReference>
<evidence type="ECO:0000256" key="4">
    <source>
        <dbReference type="ARBA" id="ARBA00022833"/>
    </source>
</evidence>
<evidence type="ECO:0000256" key="2">
    <source>
        <dbReference type="ARBA" id="ARBA00022737"/>
    </source>
</evidence>
<feature type="region of interest" description="Disordered" evidence="8">
    <location>
        <begin position="224"/>
        <end position="253"/>
    </location>
</feature>
<evidence type="ECO:0000256" key="1">
    <source>
        <dbReference type="ARBA" id="ARBA00022723"/>
    </source>
</evidence>
<evidence type="ECO:0000313" key="10">
    <source>
        <dbReference type="EMBL" id="UXQ90614.1"/>
    </source>
</evidence>
<feature type="domain" description="C2H2-type" evidence="9">
    <location>
        <begin position="90"/>
        <end position="117"/>
    </location>
</feature>
<proteinExistence type="evidence at transcript level"/>
<feature type="region of interest" description="Disordered" evidence="8">
    <location>
        <begin position="179"/>
        <end position="199"/>
    </location>
</feature>
<keyword evidence="5" id="KW-0805">Transcription regulation</keyword>
<protein>
    <submittedName>
        <fullName evidence="10">ZAT10</fullName>
    </submittedName>
</protein>
<dbReference type="SUPFAM" id="SSF57667">
    <property type="entry name" value="beta-beta-alpha zinc fingers"/>
    <property type="match status" value="1"/>
</dbReference>
<dbReference type="GO" id="GO:0003700">
    <property type="term" value="F:DNA-binding transcription factor activity"/>
    <property type="evidence" value="ECO:0007669"/>
    <property type="project" value="InterPro"/>
</dbReference>
<feature type="compositionally biased region" description="Polar residues" evidence="8">
    <location>
        <begin position="1"/>
        <end position="13"/>
    </location>
</feature>
<keyword evidence="2" id="KW-0677">Repeat</keyword>
<dbReference type="GO" id="GO:0005634">
    <property type="term" value="C:nucleus"/>
    <property type="evidence" value="ECO:0007669"/>
    <property type="project" value="TreeGrafter"/>
</dbReference>
<name>A0A977TGE0_ROSMU</name>
<keyword evidence="4" id="KW-0862">Zinc</keyword>
<dbReference type="PANTHER" id="PTHR45988:SF1">
    <property type="entry name" value="ZINC FINGER PROTEIN AZF2"/>
    <property type="match status" value="1"/>
</dbReference>
<dbReference type="PANTHER" id="PTHR45988">
    <property type="entry name" value="C2H2 TYPE ZINC FINGER TRANSCRIPTION FACTOR FAMILY-RELATED"/>
    <property type="match status" value="1"/>
</dbReference>
<dbReference type="SMART" id="SM00355">
    <property type="entry name" value="ZnF_C2H2"/>
    <property type="match status" value="2"/>
</dbReference>
<keyword evidence="3 7" id="KW-0863">Zinc-finger</keyword>
<accession>A0A977TGE0</accession>
<evidence type="ECO:0000259" key="9">
    <source>
        <dbReference type="PROSITE" id="PS50157"/>
    </source>
</evidence>
<dbReference type="GO" id="GO:0008270">
    <property type="term" value="F:zinc ion binding"/>
    <property type="evidence" value="ECO:0007669"/>
    <property type="project" value="UniProtKB-KW"/>
</dbReference>
<feature type="compositionally biased region" description="Basic residues" evidence="8">
    <location>
        <begin position="26"/>
        <end position="39"/>
    </location>
</feature>
<dbReference type="AlphaFoldDB" id="A0A977TGE0"/>
<dbReference type="InterPro" id="IPR044653">
    <property type="entry name" value="AZF1/2/3-like"/>
</dbReference>
<organism evidence="10">
    <name type="scientific">Rosa multiflora</name>
    <name type="common">Multiflora rose</name>
    <dbReference type="NCBI Taxonomy" id="74647"/>
    <lineage>
        <taxon>Eukaryota</taxon>
        <taxon>Viridiplantae</taxon>
        <taxon>Streptophyta</taxon>
        <taxon>Embryophyta</taxon>
        <taxon>Tracheophyta</taxon>
        <taxon>Spermatophyta</taxon>
        <taxon>Magnoliopsida</taxon>
        <taxon>eudicotyledons</taxon>
        <taxon>Gunneridae</taxon>
        <taxon>Pentapetalae</taxon>
        <taxon>rosids</taxon>
        <taxon>fabids</taxon>
        <taxon>Rosales</taxon>
        <taxon>Rosaceae</taxon>
        <taxon>Rosoideae</taxon>
        <taxon>Rosoideae incertae sedis</taxon>
        <taxon>Rosa</taxon>
    </lineage>
</organism>
<dbReference type="Gene3D" id="3.30.160.60">
    <property type="entry name" value="Classic Zinc Finger"/>
    <property type="match status" value="1"/>
</dbReference>
<evidence type="ECO:0000256" key="5">
    <source>
        <dbReference type="ARBA" id="ARBA00023015"/>
    </source>
</evidence>
<keyword evidence="6" id="KW-0804">Transcription</keyword>
<evidence type="ECO:0000256" key="7">
    <source>
        <dbReference type="PROSITE-ProRule" id="PRU00042"/>
    </source>
</evidence>
<dbReference type="InterPro" id="IPR013087">
    <property type="entry name" value="Znf_C2H2_type"/>
</dbReference>
<feature type="region of interest" description="Disordered" evidence="8">
    <location>
        <begin position="1"/>
        <end position="43"/>
    </location>
</feature>
<feature type="domain" description="C2H2-type" evidence="9">
    <location>
        <begin position="145"/>
        <end position="167"/>
    </location>
</feature>
<dbReference type="InterPro" id="IPR036236">
    <property type="entry name" value="Znf_C2H2_sf"/>
</dbReference>
<sequence>MALQALNSPNTASLGRFEEVEPNRNMNHHLAAKRKRSKRPRFEDSLSEEEYMAFCLLLLARGGTTNATDTTATATSTAAQLPPHPPAASYRCVVCSKTFGSYQALGGHKASHRKSDAASAVSAAVTATFKTEIPSVTAASGGRTHECSICHKCFPTGQALGGHKRCHYDGGSSTANSAVTTVSEGGGGSASHGQSQTQSQRGFVLDLNLPAEPELLQVWTGFDKKKSTRVSAEQEEVQSPMPEKKPRLTLGPE</sequence>
<dbReference type="PROSITE" id="PS50157">
    <property type="entry name" value="ZINC_FINGER_C2H2_2"/>
    <property type="match status" value="2"/>
</dbReference>
<keyword evidence="1" id="KW-0479">Metal-binding</keyword>